<dbReference type="InterPro" id="IPR001810">
    <property type="entry name" value="F-box_dom"/>
</dbReference>
<dbReference type="FunFam" id="3.80.10.10:FF:000595">
    <property type="entry name" value="EIN3-binding F-box protein 1"/>
    <property type="match status" value="1"/>
</dbReference>
<evidence type="ECO:0000256" key="4">
    <source>
        <dbReference type="ARBA" id="ARBA00022786"/>
    </source>
</evidence>
<dbReference type="FunFam" id="3.80.10.10:FF:000451">
    <property type="entry name" value="EIN3-binding F-box protein 1"/>
    <property type="match status" value="1"/>
</dbReference>
<comment type="subcellular location">
    <subcellularLocation>
        <location evidence="1">Nucleus</location>
    </subcellularLocation>
</comment>
<dbReference type="InterPro" id="IPR032675">
    <property type="entry name" value="LRR_dom_sf"/>
</dbReference>
<keyword evidence="9" id="KW-1185">Reference proteome</keyword>
<dbReference type="Proteomes" id="UP001370490">
    <property type="component" value="Unassembled WGS sequence"/>
</dbReference>
<name>A0AAN8Z7C6_9MAGN</name>
<evidence type="ECO:0000313" key="8">
    <source>
        <dbReference type="EMBL" id="KAK6927572.1"/>
    </source>
</evidence>
<evidence type="ECO:0000256" key="2">
    <source>
        <dbReference type="ARBA" id="ARBA00004906"/>
    </source>
</evidence>
<dbReference type="SUPFAM" id="SSF81383">
    <property type="entry name" value="F-box domain"/>
    <property type="match status" value="1"/>
</dbReference>
<sequence>MDKGQAENKKEETESQKLGKSLRVERAQNVAKFRSEVPFLDGPLDISKFAGGSSKQCHTVVGSSSGLRVSDALLPPLNSHDLLSQFLRRLLLHRDDGFCPVYSNHMDSSLLLSLAPRVDVYLPPRKRSRISGPFLFKGDLFVRPKPVTIDVLPDECLFEIFRRLPAGQERSACASVSKRWLMLLGNVRREEFYSNKASPALKLSEECVVKTKEVVPLVNDKKGQVDVSDAVSKVDDEEIQSEGFLSRCLQGKKATDVRLASIAVGTCSRGGLGKLSIQGSNSSRGVTDVGLTAIARGCPSLRDLSLWNTPAIGDEGLVEIANGCQQLEKLDLCQCPLISDRALVAIAKNCPSLTALAIESCPLIGNEGLQAVGHFCPNLKLITIKDCPLVGDQGIASLFSSTSFVMSKVKLQGLNITDVSLAVVGHYGKAVTDLVLSGLQNVSERGFWVMANGHGLQKLKSFTITSCRGVTDLGLEAVSRGCPNLKQFCLKKCAFLSDKGLVSFAKAARSLESLQLEECHRISQFGVYGTLVNCGLKLKSVALVSCLGCKDVNIQLPMVSPCKSLHSLSIRNCPGIGDATLAVLGKLCPQLRYLDLSGLGGITDAGFLPLLESCEAGLVKVTLGGCVNLTDKVVSLMAQLHGSTLELLNLDGCKKITDTSLVALAENGQVLSDLDVSKCGVSDFGVASLACAKQLNLQILCLSGCSLVSDKSFPYLVKLGQTLFGLNIQHCNALSSSKVDLLLERLWQCDILF</sequence>
<dbReference type="GO" id="GO:0010105">
    <property type="term" value="P:negative regulation of ethylene-activated signaling pathway"/>
    <property type="evidence" value="ECO:0007669"/>
    <property type="project" value="UniProtKB-ARBA"/>
</dbReference>
<dbReference type="PANTHER" id="PTHR13318">
    <property type="entry name" value="PARTNER OF PAIRED, ISOFORM B-RELATED"/>
    <property type="match status" value="1"/>
</dbReference>
<evidence type="ECO:0000256" key="3">
    <source>
        <dbReference type="ARBA" id="ARBA00022745"/>
    </source>
</evidence>
<keyword evidence="3" id="KW-0936">Ethylene signaling pathway</keyword>
<gene>
    <name evidence="8" type="ORF">RJ641_006163</name>
</gene>
<comment type="pathway">
    <text evidence="2">Protein modification; protein ubiquitination.</text>
</comment>
<dbReference type="GO" id="GO:0019005">
    <property type="term" value="C:SCF ubiquitin ligase complex"/>
    <property type="evidence" value="ECO:0007669"/>
    <property type="project" value="TreeGrafter"/>
</dbReference>
<evidence type="ECO:0000256" key="6">
    <source>
        <dbReference type="SAM" id="MobiDB-lite"/>
    </source>
</evidence>
<dbReference type="GO" id="GO:0009873">
    <property type="term" value="P:ethylene-activated signaling pathway"/>
    <property type="evidence" value="ECO:0007669"/>
    <property type="project" value="UniProtKB-KW"/>
</dbReference>
<dbReference type="FunFam" id="1.20.1280.50:FF:000084">
    <property type="entry name" value="EIN3-binding F-box protein 1"/>
    <property type="match status" value="1"/>
</dbReference>
<feature type="region of interest" description="Disordered" evidence="6">
    <location>
        <begin position="1"/>
        <end position="20"/>
    </location>
</feature>
<organism evidence="8 9">
    <name type="scientific">Dillenia turbinata</name>
    <dbReference type="NCBI Taxonomy" id="194707"/>
    <lineage>
        <taxon>Eukaryota</taxon>
        <taxon>Viridiplantae</taxon>
        <taxon>Streptophyta</taxon>
        <taxon>Embryophyta</taxon>
        <taxon>Tracheophyta</taxon>
        <taxon>Spermatophyta</taxon>
        <taxon>Magnoliopsida</taxon>
        <taxon>eudicotyledons</taxon>
        <taxon>Gunneridae</taxon>
        <taxon>Pentapetalae</taxon>
        <taxon>Dilleniales</taxon>
        <taxon>Dilleniaceae</taxon>
        <taxon>Dillenia</taxon>
    </lineage>
</organism>
<evidence type="ECO:0000313" key="9">
    <source>
        <dbReference type="Proteomes" id="UP001370490"/>
    </source>
</evidence>
<dbReference type="Pfam" id="PF25372">
    <property type="entry name" value="DUF7885"/>
    <property type="match status" value="2"/>
</dbReference>
<dbReference type="EMBL" id="JBAMMX010000014">
    <property type="protein sequence ID" value="KAK6927572.1"/>
    <property type="molecule type" value="Genomic_DNA"/>
</dbReference>
<evidence type="ECO:0000256" key="1">
    <source>
        <dbReference type="ARBA" id="ARBA00004123"/>
    </source>
</evidence>
<dbReference type="SMART" id="SM00367">
    <property type="entry name" value="LRR_CC"/>
    <property type="match status" value="13"/>
</dbReference>
<dbReference type="AlphaFoldDB" id="A0AAN8Z7C6"/>
<dbReference type="CDD" id="cd22159">
    <property type="entry name" value="F-box_AtTIR1-like"/>
    <property type="match status" value="1"/>
</dbReference>
<protein>
    <submittedName>
        <fullName evidence="8">Leucine-rich repeat</fullName>
    </submittedName>
</protein>
<keyword evidence="4" id="KW-0833">Ubl conjugation pathway</keyword>
<dbReference type="InterPro" id="IPR036047">
    <property type="entry name" value="F-box-like_dom_sf"/>
</dbReference>
<dbReference type="Gene3D" id="3.80.10.10">
    <property type="entry name" value="Ribonuclease Inhibitor"/>
    <property type="match status" value="3"/>
</dbReference>
<keyword evidence="5" id="KW-0539">Nucleus</keyword>
<feature type="domain" description="F-box" evidence="7">
    <location>
        <begin position="146"/>
        <end position="196"/>
    </location>
</feature>
<reference evidence="8 9" key="1">
    <citation type="submission" date="2023-12" db="EMBL/GenBank/DDBJ databases">
        <title>A high-quality genome assembly for Dillenia turbinata (Dilleniales).</title>
        <authorList>
            <person name="Chanderbali A."/>
        </authorList>
    </citation>
    <scope>NUCLEOTIDE SEQUENCE [LARGE SCALE GENOMIC DNA]</scope>
    <source>
        <strain evidence="8">LSX21</strain>
        <tissue evidence="8">Leaf</tissue>
    </source>
</reference>
<evidence type="ECO:0000256" key="5">
    <source>
        <dbReference type="ARBA" id="ARBA00023242"/>
    </source>
</evidence>
<dbReference type="PROSITE" id="PS50181">
    <property type="entry name" value="FBOX"/>
    <property type="match status" value="1"/>
</dbReference>
<proteinExistence type="predicted"/>
<dbReference type="Gene3D" id="1.20.1280.50">
    <property type="match status" value="1"/>
</dbReference>
<evidence type="ECO:0000259" key="7">
    <source>
        <dbReference type="PROSITE" id="PS50181"/>
    </source>
</evidence>
<dbReference type="GO" id="GO:0005634">
    <property type="term" value="C:nucleus"/>
    <property type="evidence" value="ECO:0007669"/>
    <property type="project" value="UniProtKB-SubCell"/>
</dbReference>
<accession>A0AAN8Z7C6</accession>
<dbReference type="Pfam" id="PF00646">
    <property type="entry name" value="F-box"/>
    <property type="match status" value="1"/>
</dbReference>
<dbReference type="SUPFAM" id="SSF52047">
    <property type="entry name" value="RNI-like"/>
    <property type="match status" value="2"/>
</dbReference>
<comment type="caution">
    <text evidence="8">The sequence shown here is derived from an EMBL/GenBank/DDBJ whole genome shotgun (WGS) entry which is preliminary data.</text>
</comment>
<dbReference type="SMART" id="SM00256">
    <property type="entry name" value="FBOX"/>
    <property type="match status" value="1"/>
</dbReference>
<dbReference type="FunFam" id="3.80.10.10:FF:000473">
    <property type="entry name" value="EIN3-binding F-box protein 1"/>
    <property type="match status" value="1"/>
</dbReference>
<dbReference type="InterPro" id="IPR006553">
    <property type="entry name" value="Leu-rich_rpt_Cys-con_subtyp"/>
</dbReference>
<dbReference type="InterPro" id="IPR057207">
    <property type="entry name" value="FBXL15_LRR"/>
</dbReference>
<dbReference type="GO" id="GO:0031146">
    <property type="term" value="P:SCF-dependent proteasomal ubiquitin-dependent protein catabolic process"/>
    <property type="evidence" value="ECO:0007669"/>
    <property type="project" value="TreeGrafter"/>
</dbReference>